<evidence type="ECO:0000256" key="1">
    <source>
        <dbReference type="ARBA" id="ARBA00007435"/>
    </source>
</evidence>
<dbReference type="CDD" id="cd10456">
    <property type="entry name" value="GIY-YIG_UPF0213"/>
    <property type="match status" value="1"/>
</dbReference>
<name>A0ABW4I7F4_9SPHI</name>
<accession>A0ABW4I7F4</accession>
<reference evidence="4" key="1">
    <citation type="journal article" date="2019" name="Int. J. Syst. Evol. Microbiol.">
        <title>The Global Catalogue of Microorganisms (GCM) 10K type strain sequencing project: providing services to taxonomists for standard genome sequencing and annotation.</title>
        <authorList>
            <consortium name="The Broad Institute Genomics Platform"/>
            <consortium name="The Broad Institute Genome Sequencing Center for Infectious Disease"/>
            <person name="Wu L."/>
            <person name="Ma J."/>
        </authorList>
    </citation>
    <scope>NUCLEOTIDE SEQUENCE [LARGE SCALE GENOMIC DNA]</scope>
    <source>
        <strain evidence="4">CCUG 53762</strain>
    </source>
</reference>
<dbReference type="RefSeq" id="WP_379661004.1">
    <property type="nucleotide sequence ID" value="NZ_JBHUDG010000002.1"/>
</dbReference>
<keyword evidence="4" id="KW-1185">Reference proteome</keyword>
<dbReference type="PROSITE" id="PS50164">
    <property type="entry name" value="GIY_YIG"/>
    <property type="match status" value="1"/>
</dbReference>
<dbReference type="Proteomes" id="UP001597118">
    <property type="component" value="Unassembled WGS sequence"/>
</dbReference>
<dbReference type="Gene3D" id="3.40.1440.10">
    <property type="entry name" value="GIY-YIG endonuclease"/>
    <property type="match status" value="1"/>
</dbReference>
<evidence type="ECO:0000313" key="4">
    <source>
        <dbReference type="Proteomes" id="UP001597118"/>
    </source>
</evidence>
<dbReference type="InterPro" id="IPR000305">
    <property type="entry name" value="GIY-YIG_endonuc"/>
</dbReference>
<evidence type="ECO:0000313" key="3">
    <source>
        <dbReference type="EMBL" id="MFD1628620.1"/>
    </source>
</evidence>
<dbReference type="Pfam" id="PF01541">
    <property type="entry name" value="GIY-YIG"/>
    <property type="match status" value="1"/>
</dbReference>
<gene>
    <name evidence="3" type="ORF">ACFSAH_01960</name>
</gene>
<feature type="domain" description="GIY-YIG" evidence="2">
    <location>
        <begin position="2"/>
        <end position="78"/>
    </location>
</feature>
<dbReference type="EMBL" id="JBHUDG010000002">
    <property type="protein sequence ID" value="MFD1628620.1"/>
    <property type="molecule type" value="Genomic_DNA"/>
</dbReference>
<organism evidence="3 4">
    <name type="scientific">Pseudopedobacter beijingensis</name>
    <dbReference type="NCBI Taxonomy" id="1207056"/>
    <lineage>
        <taxon>Bacteria</taxon>
        <taxon>Pseudomonadati</taxon>
        <taxon>Bacteroidota</taxon>
        <taxon>Sphingobacteriia</taxon>
        <taxon>Sphingobacteriales</taxon>
        <taxon>Sphingobacteriaceae</taxon>
        <taxon>Pseudopedobacter</taxon>
    </lineage>
</organism>
<dbReference type="PANTHER" id="PTHR34477:SF1">
    <property type="entry name" value="UPF0213 PROTEIN YHBQ"/>
    <property type="match status" value="1"/>
</dbReference>
<dbReference type="InterPro" id="IPR050190">
    <property type="entry name" value="UPF0213_domain"/>
</dbReference>
<comment type="caution">
    <text evidence="3">The sequence shown here is derived from an EMBL/GenBank/DDBJ whole genome shotgun (WGS) entry which is preliminary data.</text>
</comment>
<dbReference type="SUPFAM" id="SSF82771">
    <property type="entry name" value="GIY-YIG endonuclease"/>
    <property type="match status" value="1"/>
</dbReference>
<comment type="similarity">
    <text evidence="1">Belongs to the UPF0213 family.</text>
</comment>
<protein>
    <submittedName>
        <fullName evidence="3">GIY-YIG nuclease family protein</fullName>
    </submittedName>
</protein>
<dbReference type="PANTHER" id="PTHR34477">
    <property type="entry name" value="UPF0213 PROTEIN YHBQ"/>
    <property type="match status" value="1"/>
</dbReference>
<dbReference type="InterPro" id="IPR035901">
    <property type="entry name" value="GIY-YIG_endonuc_sf"/>
</dbReference>
<sequence>MKQFYVYILECADGTYYVGITNNLEGRLFEHQKGISNEAYTFKRRPIKLVFSEAFTDPQQAINFEKQVKGWRREKKEALIRGEWDKLPELSKRYS</sequence>
<proteinExistence type="inferred from homology"/>
<evidence type="ECO:0000259" key="2">
    <source>
        <dbReference type="PROSITE" id="PS50164"/>
    </source>
</evidence>